<name>A0A2N9FQX6_FAGSY</name>
<keyword evidence="1" id="KW-0812">Transmembrane</keyword>
<keyword evidence="1" id="KW-0472">Membrane</keyword>
<dbReference type="AlphaFoldDB" id="A0A2N9FQX6"/>
<evidence type="ECO:0008006" key="3">
    <source>
        <dbReference type="Google" id="ProtNLM"/>
    </source>
</evidence>
<feature type="transmembrane region" description="Helical" evidence="1">
    <location>
        <begin position="28"/>
        <end position="48"/>
    </location>
</feature>
<evidence type="ECO:0000256" key="1">
    <source>
        <dbReference type="SAM" id="Phobius"/>
    </source>
</evidence>
<keyword evidence="1" id="KW-1133">Transmembrane helix</keyword>
<dbReference type="EMBL" id="OIVN01001058">
    <property type="protein sequence ID" value="SPC89321.1"/>
    <property type="molecule type" value="Genomic_DNA"/>
</dbReference>
<evidence type="ECO:0000313" key="2">
    <source>
        <dbReference type="EMBL" id="SPC89321.1"/>
    </source>
</evidence>
<protein>
    <recommendedName>
        <fullName evidence="3">Reverse transcriptase domain-containing protein</fullName>
    </recommendedName>
</protein>
<sequence>MDPEQTFIRVQERFSQMLRPKVRAVLEYLYLFIAITLFCILVVMHANYVQQSEAWRSEVDGLAFDSIKPTDRDFLERPFDREEVVQVLQNLQGDKAPGQDGFTIAFFQKCWRVVEMNVMTFFGEIYDYGKFERSLNATFISLIPKKITVERGFIKGFQVGRAKNSSVCVSHLLYVDDTILCYDAQPEQLFYIRIVLTCFEAVSGLKVNMAKSEMVPIGEVSDLRALVDLLYCHIGSLPMQYLGMPLGASYKTLAIWNPIVEKIERRLAGWKKIYLPKGVRLILLKSTLSSLPTYYLFLFPISVSVARMIECIQQNFLWGGMGEGHKHHLVAWDKANKWIWRFGVEDSHLWRRVVVAKYGVERGGWTSNIPWGTHGCSLWRHIRMGWEAFSIHIGFEVGLGNRVLFWHDRWCFDRSLKEIFPVLFGYSLNQAGTVALALAPHDPGQPRVNFGRGFNDWENGSGDDILFPSSFTHSLGCW</sequence>
<dbReference type="PANTHER" id="PTHR33116:SF78">
    <property type="entry name" value="OS12G0587133 PROTEIN"/>
    <property type="match status" value="1"/>
</dbReference>
<gene>
    <name evidence="2" type="ORF">FSB_LOCUS17203</name>
</gene>
<dbReference type="PANTHER" id="PTHR33116">
    <property type="entry name" value="REVERSE TRANSCRIPTASE ZINC-BINDING DOMAIN-CONTAINING PROTEIN-RELATED-RELATED"/>
    <property type="match status" value="1"/>
</dbReference>
<proteinExistence type="predicted"/>
<reference evidence="2" key="1">
    <citation type="submission" date="2018-02" db="EMBL/GenBank/DDBJ databases">
        <authorList>
            <person name="Cohen D.B."/>
            <person name="Kent A.D."/>
        </authorList>
    </citation>
    <scope>NUCLEOTIDE SEQUENCE</scope>
</reference>
<organism evidence="2">
    <name type="scientific">Fagus sylvatica</name>
    <name type="common">Beechnut</name>
    <dbReference type="NCBI Taxonomy" id="28930"/>
    <lineage>
        <taxon>Eukaryota</taxon>
        <taxon>Viridiplantae</taxon>
        <taxon>Streptophyta</taxon>
        <taxon>Embryophyta</taxon>
        <taxon>Tracheophyta</taxon>
        <taxon>Spermatophyta</taxon>
        <taxon>Magnoliopsida</taxon>
        <taxon>eudicotyledons</taxon>
        <taxon>Gunneridae</taxon>
        <taxon>Pentapetalae</taxon>
        <taxon>rosids</taxon>
        <taxon>fabids</taxon>
        <taxon>Fagales</taxon>
        <taxon>Fagaceae</taxon>
        <taxon>Fagus</taxon>
    </lineage>
</organism>
<accession>A0A2N9FQX6</accession>